<evidence type="ECO:0000256" key="3">
    <source>
        <dbReference type="ARBA" id="ARBA00022692"/>
    </source>
</evidence>
<proteinExistence type="inferred from homology"/>
<feature type="transmembrane region" description="Helical" evidence="10">
    <location>
        <begin position="57"/>
        <end position="77"/>
    </location>
</feature>
<keyword evidence="7 10" id="KW-0472">Membrane</keyword>
<dbReference type="Pfam" id="PF09731">
    <property type="entry name" value="Mitofilin"/>
    <property type="match status" value="1"/>
</dbReference>
<comment type="similarity">
    <text evidence="2">Belongs to the MICOS complex subunit Mic60 family.</text>
</comment>
<feature type="compositionally biased region" description="Pro residues" evidence="9">
    <location>
        <begin position="194"/>
        <end position="203"/>
    </location>
</feature>
<feature type="region of interest" description="Disordered" evidence="9">
    <location>
        <begin position="183"/>
        <end position="212"/>
    </location>
</feature>
<evidence type="ECO:0000256" key="2">
    <source>
        <dbReference type="ARBA" id="ARBA00010877"/>
    </source>
</evidence>
<reference evidence="11" key="1">
    <citation type="submission" date="2021-01" db="EMBL/GenBank/DDBJ databases">
        <authorList>
            <person name="Corre E."/>
            <person name="Pelletier E."/>
            <person name="Niang G."/>
            <person name="Scheremetjew M."/>
            <person name="Finn R."/>
            <person name="Kale V."/>
            <person name="Holt S."/>
            <person name="Cochrane G."/>
            <person name="Meng A."/>
            <person name="Brown T."/>
            <person name="Cohen L."/>
        </authorList>
    </citation>
    <scope>NUCLEOTIDE SEQUENCE</scope>
    <source>
        <strain evidence="11">SAG 36.94</strain>
    </source>
</reference>
<keyword evidence="6" id="KW-0496">Mitochondrion</keyword>
<feature type="compositionally biased region" description="Basic and acidic residues" evidence="9">
    <location>
        <begin position="183"/>
        <end position="192"/>
    </location>
</feature>
<evidence type="ECO:0000256" key="8">
    <source>
        <dbReference type="SAM" id="Coils"/>
    </source>
</evidence>
<dbReference type="AlphaFoldDB" id="A0A7S1TH66"/>
<dbReference type="InterPro" id="IPR019133">
    <property type="entry name" value="MIC60"/>
</dbReference>
<dbReference type="GO" id="GO:0042407">
    <property type="term" value="P:cristae formation"/>
    <property type="evidence" value="ECO:0007669"/>
    <property type="project" value="TreeGrafter"/>
</dbReference>
<gene>
    <name evidence="11" type="ORF">CCAE0312_LOCUS8792</name>
</gene>
<evidence type="ECO:0000256" key="5">
    <source>
        <dbReference type="ARBA" id="ARBA00022989"/>
    </source>
</evidence>
<keyword evidence="5 10" id="KW-1133">Transmembrane helix</keyword>
<evidence type="ECO:0000256" key="6">
    <source>
        <dbReference type="ARBA" id="ARBA00023128"/>
    </source>
</evidence>
<dbReference type="PANTHER" id="PTHR15415">
    <property type="entry name" value="MITOFILIN"/>
    <property type="match status" value="1"/>
</dbReference>
<evidence type="ECO:0000256" key="4">
    <source>
        <dbReference type="ARBA" id="ARBA00022792"/>
    </source>
</evidence>
<evidence type="ECO:0000256" key="10">
    <source>
        <dbReference type="SAM" id="Phobius"/>
    </source>
</evidence>
<evidence type="ECO:0000256" key="9">
    <source>
        <dbReference type="SAM" id="MobiDB-lite"/>
    </source>
</evidence>
<dbReference type="EMBL" id="HBGH01015830">
    <property type="protein sequence ID" value="CAD9236695.1"/>
    <property type="molecule type" value="Transcribed_RNA"/>
</dbReference>
<keyword evidence="8" id="KW-0175">Coiled coil</keyword>
<organism evidence="11">
    <name type="scientific">Compsopogon caeruleus</name>
    <dbReference type="NCBI Taxonomy" id="31354"/>
    <lineage>
        <taxon>Eukaryota</taxon>
        <taxon>Rhodophyta</taxon>
        <taxon>Compsopogonophyceae</taxon>
        <taxon>Compsopogonales</taxon>
        <taxon>Compsopogonaceae</taxon>
        <taxon>Compsopogon</taxon>
    </lineage>
</organism>
<keyword evidence="3 10" id="KW-0812">Transmembrane</keyword>
<evidence type="ECO:0000256" key="1">
    <source>
        <dbReference type="ARBA" id="ARBA00004273"/>
    </source>
</evidence>
<keyword evidence="4" id="KW-0999">Mitochondrion inner membrane</keyword>
<evidence type="ECO:0000313" key="11">
    <source>
        <dbReference type="EMBL" id="CAD9236695.1"/>
    </source>
</evidence>
<name>A0A7S1TH66_9RHOD</name>
<accession>A0A7S1TH66</accession>
<feature type="coiled-coil region" evidence="8">
    <location>
        <begin position="274"/>
        <end position="308"/>
    </location>
</feature>
<protein>
    <recommendedName>
        <fullName evidence="12">MICOS complex subunit MIC60</fullName>
    </recommendedName>
</protein>
<feature type="coiled-coil region" evidence="8">
    <location>
        <begin position="115"/>
        <end position="142"/>
    </location>
</feature>
<sequence length="561" mass="62496">MRAVVWNPSWRTRVGVMRFRRSLSTVSQEKGEDSVAEMKQPEGSGSPQGPRRGRGRVAGLLAVPLVLAGGLAVAMHFSADIRHRVEEILPGATHQLSRFTTVTYDDPEVEHDRFTQQANKVVDELRRDVDKAQEVVQHVIQQARDVTVHEVERVKEFAHRSEEAIKRETAAVNERLHHAVDSLRGSRDDAKPTHPIPAQPLPSVPEADPETPVGLSRERELEIEVRRLEAELQSRTQWEAVRLQEALQAISDEEKAGRARDLAAAERHARTAFEEQLAKEREEADLRLEKLVEEQRRQIEEQKQAELQHQMAKFVEQKEADIQMELVREKDALQNEFIEKLASSRKESVEALDELVLKLSIIEKEAEVSSAISQAGEKARKVATVSFGFSDAASGSKPFMEEASILTSLLDELGPEAELSRTTLRALPPTLLETGAPTIPELQSRFSRVATACRRAALVPDNGGFWHHALATVVTALKLPESGPHVEGVSIDARIARAQYFISRGDLSSTIREIDGMPDGQAKALCEDWIKSARGRLQIDQAARVLTADAILLQELYAPES</sequence>
<dbReference type="PANTHER" id="PTHR15415:SF7">
    <property type="entry name" value="MICOS COMPLEX SUBUNIT MIC60"/>
    <property type="match status" value="1"/>
</dbReference>
<feature type="region of interest" description="Disordered" evidence="9">
    <location>
        <begin position="27"/>
        <end position="55"/>
    </location>
</feature>
<evidence type="ECO:0000256" key="7">
    <source>
        <dbReference type="ARBA" id="ARBA00023136"/>
    </source>
</evidence>
<dbReference type="GO" id="GO:0061617">
    <property type="term" value="C:MICOS complex"/>
    <property type="evidence" value="ECO:0007669"/>
    <property type="project" value="TreeGrafter"/>
</dbReference>
<comment type="subcellular location">
    <subcellularLocation>
        <location evidence="1">Mitochondrion inner membrane</location>
    </subcellularLocation>
</comment>
<evidence type="ECO:0008006" key="12">
    <source>
        <dbReference type="Google" id="ProtNLM"/>
    </source>
</evidence>